<dbReference type="STRING" id="983644.G3JGE6"/>
<dbReference type="EMBL" id="JH126401">
    <property type="protein sequence ID" value="EGX93659.1"/>
    <property type="molecule type" value="Genomic_DNA"/>
</dbReference>
<evidence type="ECO:0000256" key="4">
    <source>
        <dbReference type="ARBA" id="ARBA00023136"/>
    </source>
</evidence>
<dbReference type="Pfam" id="PF10337">
    <property type="entry name" value="ArAE_2_N"/>
    <property type="match status" value="1"/>
</dbReference>
<sequence>MTESDEPQSPIAPDAGDDKTVPEGPRQRKLPAFLDHFNKRDLKVVFRCWIATWAATLLIFIQPSLDKIGIATFFAALTLYIAPPATILLPYLLSVASALVGMCLAWAWSLLTMKAALAARPASDTSARLAALEQAAAQRASQSGTLPADEAKILVLDGFMLDARVTAVYYVMICVFIYALARLRLTNPKLSFMQIFGTIISDIFLLNAPGLPYFDGGIASVLVKPGTIGVGLGAASCVLFFPQSTSNAIMLKMETLLATFNASIAVTNKRLRSEYVDLAGLNAGRAQSIGVWKAMQPLMSLLPLDISRCCWSADDLVELHKALQQTMRKSVALMDLHIAALSAADQDQMLRLYREEQAEDATVNNGTVRPGHHHLHELATIMSALHGTDYSALPEGTAALWDSPSRLLTTCAESIDLGVGCIHEINSCRWIKKLHKETASSFVSELQGKSEELRLLRERCAADTPEALIPNCESLFDDGGYLRSDGGEPSDPMPLRDITTILALNQHIIDFSVALGASIDQLAFLIRKRPESRTWMPITIQHAVTWLITPKSSDQALGSGFATDHSPSLTEAKTVVTRRASNLKNLKNVGDLRRNGMPKSRSSKIIITMYRWLTNPAGMYAARLVIVTVVTSIPSAIPHSAGFFYREKGIWAVITAQLTLLPFMADFVVSIVSRALGTVAGGALGMLAWYVGSGSGAGNPYGLGATTAVMTVILVWLRIWGPHMLTVASIMCGATFVLVIGFSYDNHHIYQYGLPGQGYEAFWKRVVTVFIGLLAAAIVHIFPKPTSATSHVCHVLGKSVRRMSDQYAILLVSQKRPAENRSLCALAERDSLDLGHSLSLLGPSINLVKAEMSFGPFDQKTLQKALEECHNLNRSLSRLLSIAHSLPPDLKYRFETVSGLVDDHVIGDIMAVLHIIQQSFENGDPLPERLPTPLTRTFYHAWEQKKQAVVNKAHLRDESYPQYCIAISSYIKFLSTVDNLVLILTETLGESHILFGWGLENLRAFTLDLHKFGGPAQYEGGELHRSPDGQNIGTTACRLPDTESLSTSTKRKLAASVTRTHDLQIGI</sequence>
<feature type="transmembrane region" description="Helical" evidence="6">
    <location>
        <begin position="44"/>
        <end position="61"/>
    </location>
</feature>
<feature type="transmembrane region" description="Helical" evidence="6">
    <location>
        <begin position="762"/>
        <end position="782"/>
    </location>
</feature>
<feature type="domain" description="Putative ER transporter 6TM N-terminal" evidence="8">
    <location>
        <begin position="30"/>
        <end position="460"/>
    </location>
</feature>
<dbReference type="PANTHER" id="PTHR37994">
    <property type="entry name" value="ARAE_2_N DOMAIN-CONTAINING PROTEIN-RELATED"/>
    <property type="match status" value="1"/>
</dbReference>
<dbReference type="InterPro" id="IPR018823">
    <property type="entry name" value="ArAE_2_N"/>
</dbReference>
<evidence type="ECO:0000259" key="7">
    <source>
        <dbReference type="Pfam" id="PF10334"/>
    </source>
</evidence>
<dbReference type="OrthoDB" id="2274698at2759"/>
<feature type="transmembrane region" description="Helical" evidence="6">
    <location>
        <begin position="68"/>
        <end position="85"/>
    </location>
</feature>
<evidence type="ECO:0000259" key="8">
    <source>
        <dbReference type="Pfam" id="PF10337"/>
    </source>
</evidence>
<evidence type="ECO:0000256" key="5">
    <source>
        <dbReference type="SAM" id="MobiDB-lite"/>
    </source>
</evidence>
<proteinExistence type="predicted"/>
<keyword evidence="11" id="KW-1185">Reference proteome</keyword>
<dbReference type="Pfam" id="PF13515">
    <property type="entry name" value="FUSC_2"/>
    <property type="match status" value="1"/>
</dbReference>
<evidence type="ECO:0000259" key="9">
    <source>
        <dbReference type="Pfam" id="PF13515"/>
    </source>
</evidence>
<dbReference type="VEuPathDB" id="FungiDB:CCM_05034"/>
<evidence type="ECO:0000313" key="10">
    <source>
        <dbReference type="EMBL" id="EGX93659.1"/>
    </source>
</evidence>
<name>G3JGE6_CORMM</name>
<feature type="transmembrane region" description="Helical" evidence="6">
    <location>
        <begin position="675"/>
        <end position="692"/>
    </location>
</feature>
<feature type="domain" description="DUF2421" evidence="7">
    <location>
        <begin position="783"/>
        <end position="992"/>
    </location>
</feature>
<evidence type="ECO:0000256" key="1">
    <source>
        <dbReference type="ARBA" id="ARBA00004141"/>
    </source>
</evidence>
<reference evidence="10 11" key="1">
    <citation type="journal article" date="2011" name="Genome Biol.">
        <title>Genome sequence of the insect pathogenic fungus Cordyceps militaris, a valued traditional Chinese medicine.</title>
        <authorList>
            <person name="Zheng P."/>
            <person name="Xia Y."/>
            <person name="Xiao G."/>
            <person name="Xiong C."/>
            <person name="Hu X."/>
            <person name="Zhang S."/>
            <person name="Zheng H."/>
            <person name="Huang Y."/>
            <person name="Zhou Y."/>
            <person name="Wang S."/>
            <person name="Zhao G.P."/>
            <person name="Liu X."/>
            <person name="St Leger R.J."/>
            <person name="Wang C."/>
        </authorList>
    </citation>
    <scope>NUCLEOTIDE SEQUENCE [LARGE SCALE GENOMIC DNA]</scope>
    <source>
        <strain evidence="10 11">CM01</strain>
    </source>
</reference>
<organism evidence="10 11">
    <name type="scientific">Cordyceps militaris (strain CM01)</name>
    <name type="common">Caterpillar fungus</name>
    <dbReference type="NCBI Taxonomy" id="983644"/>
    <lineage>
        <taxon>Eukaryota</taxon>
        <taxon>Fungi</taxon>
        <taxon>Dikarya</taxon>
        <taxon>Ascomycota</taxon>
        <taxon>Pezizomycotina</taxon>
        <taxon>Sordariomycetes</taxon>
        <taxon>Hypocreomycetidae</taxon>
        <taxon>Hypocreales</taxon>
        <taxon>Cordycipitaceae</taxon>
        <taxon>Cordyceps</taxon>
    </lineage>
</organism>
<accession>G3JGE6</accession>
<dbReference type="InterPro" id="IPR049453">
    <property type="entry name" value="Memb_transporter_dom"/>
</dbReference>
<feature type="transmembrane region" description="Helical" evidence="6">
    <location>
        <begin position="617"/>
        <end position="637"/>
    </location>
</feature>
<evidence type="ECO:0008006" key="12">
    <source>
        <dbReference type="Google" id="ProtNLM"/>
    </source>
</evidence>
<feature type="transmembrane region" description="Helical" evidence="6">
    <location>
        <begin position="221"/>
        <end position="241"/>
    </location>
</feature>
<protein>
    <recommendedName>
        <fullName evidence="12">Protein (Fungal and plant)</fullName>
    </recommendedName>
</protein>
<evidence type="ECO:0000256" key="3">
    <source>
        <dbReference type="ARBA" id="ARBA00022989"/>
    </source>
</evidence>
<dbReference type="KEGG" id="cmt:CCM_05034"/>
<feature type="region of interest" description="Disordered" evidence="5">
    <location>
        <begin position="1020"/>
        <end position="1044"/>
    </location>
</feature>
<feature type="transmembrane region" description="Helical" evidence="6">
    <location>
        <begin position="649"/>
        <end position="668"/>
    </location>
</feature>
<keyword evidence="4 6" id="KW-0472">Membrane</keyword>
<dbReference type="HOGENOM" id="CLU_003918_1_0_1"/>
<evidence type="ECO:0000256" key="6">
    <source>
        <dbReference type="SAM" id="Phobius"/>
    </source>
</evidence>
<dbReference type="AlphaFoldDB" id="G3JGE6"/>
<dbReference type="eggNOG" id="KOG4711">
    <property type="taxonomic scope" value="Eukaryota"/>
</dbReference>
<dbReference type="PANTHER" id="PTHR37994:SF3">
    <property type="entry name" value="ER TRANSPORTER 6TM N-TERMINAL DOMAIN-CONTAINING PROTEIN"/>
    <property type="match status" value="1"/>
</dbReference>
<gene>
    <name evidence="10" type="ORF">CCM_05034</name>
</gene>
<feature type="transmembrane region" description="Helical" evidence="6">
    <location>
        <begin position="91"/>
        <end position="111"/>
    </location>
</feature>
<dbReference type="OMA" id="GTYHWFI"/>
<feature type="transmembrane region" description="Helical" evidence="6">
    <location>
        <begin position="724"/>
        <end position="742"/>
    </location>
</feature>
<evidence type="ECO:0000313" key="11">
    <source>
        <dbReference type="Proteomes" id="UP000001610"/>
    </source>
</evidence>
<dbReference type="InterPro" id="IPR018820">
    <property type="entry name" value="BRE4-related_DUF2421"/>
</dbReference>
<dbReference type="RefSeq" id="XP_006670242.1">
    <property type="nucleotide sequence ID" value="XM_006670179.1"/>
</dbReference>
<feature type="region of interest" description="Disordered" evidence="5">
    <location>
        <begin position="1"/>
        <end position="25"/>
    </location>
</feature>
<keyword evidence="3 6" id="KW-1133">Transmembrane helix</keyword>
<dbReference type="InParanoid" id="G3JGE6"/>
<dbReference type="GeneID" id="18167054"/>
<dbReference type="Proteomes" id="UP000001610">
    <property type="component" value="Unassembled WGS sequence"/>
</dbReference>
<comment type="subcellular location">
    <subcellularLocation>
        <location evidence="1">Membrane</location>
        <topology evidence="1">Multi-pass membrane protein</topology>
    </subcellularLocation>
</comment>
<dbReference type="GO" id="GO:0016020">
    <property type="term" value="C:membrane"/>
    <property type="evidence" value="ECO:0007669"/>
    <property type="project" value="UniProtKB-SubCell"/>
</dbReference>
<feature type="transmembrane region" description="Helical" evidence="6">
    <location>
        <begin position="167"/>
        <end position="185"/>
    </location>
</feature>
<dbReference type="Pfam" id="PF10334">
    <property type="entry name" value="BRE4"/>
    <property type="match status" value="1"/>
</dbReference>
<keyword evidence="2 6" id="KW-0812">Transmembrane</keyword>
<feature type="domain" description="Integral membrane bound transporter" evidence="9">
    <location>
        <begin position="643"/>
        <end position="779"/>
    </location>
</feature>
<feature type="transmembrane region" description="Helical" evidence="6">
    <location>
        <begin position="698"/>
        <end position="717"/>
    </location>
</feature>
<feature type="transmembrane region" description="Helical" evidence="6">
    <location>
        <begin position="191"/>
        <end position="214"/>
    </location>
</feature>
<evidence type="ECO:0000256" key="2">
    <source>
        <dbReference type="ARBA" id="ARBA00022692"/>
    </source>
</evidence>